<organism evidence="3 4">
    <name type="scientific">Coniophora puteana (strain RWD-64-598)</name>
    <name type="common">Brown rot fungus</name>
    <dbReference type="NCBI Taxonomy" id="741705"/>
    <lineage>
        <taxon>Eukaryota</taxon>
        <taxon>Fungi</taxon>
        <taxon>Dikarya</taxon>
        <taxon>Basidiomycota</taxon>
        <taxon>Agaricomycotina</taxon>
        <taxon>Agaricomycetes</taxon>
        <taxon>Agaricomycetidae</taxon>
        <taxon>Boletales</taxon>
        <taxon>Coniophorineae</taxon>
        <taxon>Coniophoraceae</taxon>
        <taxon>Coniophora</taxon>
    </lineage>
</organism>
<feature type="compositionally biased region" description="Basic and acidic residues" evidence="1">
    <location>
        <begin position="35"/>
        <end position="46"/>
    </location>
</feature>
<dbReference type="Proteomes" id="UP000053558">
    <property type="component" value="Unassembled WGS sequence"/>
</dbReference>
<protein>
    <recommendedName>
        <fullName evidence="5">Secreted protein</fullName>
    </recommendedName>
</protein>
<feature type="signal peptide" evidence="2">
    <location>
        <begin position="1"/>
        <end position="25"/>
    </location>
</feature>
<dbReference type="KEGG" id="cput:CONPUDRAFT_84618"/>
<accession>A0A5M3MDF5</accession>
<sequence>MIPCLFALVSTLFFVFVFLIPSAGGRCPPIATHDPNFRLRPPHDGNRSANNRRGCDSHRRQ</sequence>
<evidence type="ECO:0000256" key="1">
    <source>
        <dbReference type="SAM" id="MobiDB-lite"/>
    </source>
</evidence>
<feature type="region of interest" description="Disordered" evidence="1">
    <location>
        <begin position="33"/>
        <end position="61"/>
    </location>
</feature>
<keyword evidence="2" id="KW-0732">Signal</keyword>
<feature type="chain" id="PRO_5024315044" description="Secreted protein" evidence="2">
    <location>
        <begin position="26"/>
        <end position="61"/>
    </location>
</feature>
<gene>
    <name evidence="3" type="ORF">CONPUDRAFT_84618</name>
</gene>
<dbReference type="GeneID" id="19210808"/>
<evidence type="ECO:0000313" key="4">
    <source>
        <dbReference type="Proteomes" id="UP000053558"/>
    </source>
</evidence>
<proteinExistence type="predicted"/>
<dbReference type="AlphaFoldDB" id="A0A5M3MDF5"/>
<evidence type="ECO:0000256" key="2">
    <source>
        <dbReference type="SAM" id="SignalP"/>
    </source>
</evidence>
<name>A0A5M3MDF5_CONPW</name>
<keyword evidence="4" id="KW-1185">Reference proteome</keyword>
<comment type="caution">
    <text evidence="3">The sequence shown here is derived from an EMBL/GenBank/DDBJ whole genome shotgun (WGS) entry which is preliminary data.</text>
</comment>
<evidence type="ECO:0000313" key="3">
    <source>
        <dbReference type="EMBL" id="EIW76655.1"/>
    </source>
</evidence>
<dbReference type="EMBL" id="JH711585">
    <property type="protein sequence ID" value="EIW76655.1"/>
    <property type="molecule type" value="Genomic_DNA"/>
</dbReference>
<reference evidence="4" key="1">
    <citation type="journal article" date="2012" name="Science">
        <title>The Paleozoic origin of enzymatic lignin decomposition reconstructed from 31 fungal genomes.</title>
        <authorList>
            <person name="Floudas D."/>
            <person name="Binder M."/>
            <person name="Riley R."/>
            <person name="Barry K."/>
            <person name="Blanchette R.A."/>
            <person name="Henrissat B."/>
            <person name="Martinez A.T."/>
            <person name="Otillar R."/>
            <person name="Spatafora J.W."/>
            <person name="Yadav J.S."/>
            <person name="Aerts A."/>
            <person name="Benoit I."/>
            <person name="Boyd A."/>
            <person name="Carlson A."/>
            <person name="Copeland A."/>
            <person name="Coutinho P.M."/>
            <person name="de Vries R.P."/>
            <person name="Ferreira P."/>
            <person name="Findley K."/>
            <person name="Foster B."/>
            <person name="Gaskell J."/>
            <person name="Glotzer D."/>
            <person name="Gorecki P."/>
            <person name="Heitman J."/>
            <person name="Hesse C."/>
            <person name="Hori C."/>
            <person name="Igarashi K."/>
            <person name="Jurgens J.A."/>
            <person name="Kallen N."/>
            <person name="Kersten P."/>
            <person name="Kohler A."/>
            <person name="Kuees U."/>
            <person name="Kumar T.K.A."/>
            <person name="Kuo A."/>
            <person name="LaButti K."/>
            <person name="Larrondo L.F."/>
            <person name="Lindquist E."/>
            <person name="Ling A."/>
            <person name="Lombard V."/>
            <person name="Lucas S."/>
            <person name="Lundell T."/>
            <person name="Martin R."/>
            <person name="McLaughlin D.J."/>
            <person name="Morgenstern I."/>
            <person name="Morin E."/>
            <person name="Murat C."/>
            <person name="Nagy L.G."/>
            <person name="Nolan M."/>
            <person name="Ohm R.A."/>
            <person name="Patyshakuliyeva A."/>
            <person name="Rokas A."/>
            <person name="Ruiz-Duenas F.J."/>
            <person name="Sabat G."/>
            <person name="Salamov A."/>
            <person name="Samejima M."/>
            <person name="Schmutz J."/>
            <person name="Slot J.C."/>
            <person name="St John F."/>
            <person name="Stenlid J."/>
            <person name="Sun H."/>
            <person name="Sun S."/>
            <person name="Syed K."/>
            <person name="Tsang A."/>
            <person name="Wiebenga A."/>
            <person name="Young D."/>
            <person name="Pisabarro A."/>
            <person name="Eastwood D.C."/>
            <person name="Martin F."/>
            <person name="Cullen D."/>
            <person name="Grigoriev I.V."/>
            <person name="Hibbett D.S."/>
        </authorList>
    </citation>
    <scope>NUCLEOTIDE SEQUENCE [LARGE SCALE GENOMIC DNA]</scope>
    <source>
        <strain evidence="4">RWD-64-598 SS2</strain>
    </source>
</reference>
<dbReference type="RefSeq" id="XP_007773040.1">
    <property type="nucleotide sequence ID" value="XM_007774850.1"/>
</dbReference>
<evidence type="ECO:0008006" key="5">
    <source>
        <dbReference type="Google" id="ProtNLM"/>
    </source>
</evidence>